<comment type="cofactor">
    <cofactor evidence="1">
        <name>Mg(2+)</name>
        <dbReference type="ChEBI" id="CHEBI:18420"/>
    </cofactor>
</comment>
<feature type="active site" description="For RuvC-like nuclease domain" evidence="12">
    <location>
        <position position="8"/>
    </location>
</feature>
<evidence type="ECO:0000256" key="10">
    <source>
        <dbReference type="ARBA" id="ARBA00023211"/>
    </source>
</evidence>
<keyword evidence="3" id="KW-0479">Metal-binding</keyword>
<dbReference type="Pfam" id="PF18541">
    <property type="entry name" value="RuvC_III"/>
    <property type="match status" value="1"/>
</dbReference>
<dbReference type="InterPro" id="IPR036397">
    <property type="entry name" value="RNaseH_sf"/>
</dbReference>
<dbReference type="Proteomes" id="UP001165430">
    <property type="component" value="Unassembled WGS sequence"/>
</dbReference>
<evidence type="ECO:0000313" key="14">
    <source>
        <dbReference type="EMBL" id="MCH7411971.1"/>
    </source>
</evidence>
<keyword evidence="6" id="KW-0460">Magnesium</keyword>
<keyword evidence="15" id="KW-1185">Reference proteome</keyword>
<keyword evidence="2 12" id="KW-0540">Nuclease</keyword>
<dbReference type="InterPro" id="IPR033114">
    <property type="entry name" value="HNH_CAS9"/>
</dbReference>
<reference evidence="14" key="1">
    <citation type="submission" date="2022-03" db="EMBL/GenBank/DDBJ databases">
        <title>De novo assembled genomes of Belliella spp. (Cyclobacteriaceae) strains.</title>
        <authorList>
            <person name="Szabo A."/>
            <person name="Korponai K."/>
            <person name="Felfoldi T."/>
        </authorList>
    </citation>
    <scope>NUCLEOTIDE SEQUENCE</scope>
    <source>
        <strain evidence="14">DSM 111903</strain>
    </source>
</reference>
<accession>A0ABS9V6D1</accession>
<evidence type="ECO:0000313" key="15">
    <source>
        <dbReference type="Proteomes" id="UP001165430"/>
    </source>
</evidence>
<evidence type="ECO:0000256" key="1">
    <source>
        <dbReference type="ARBA" id="ARBA00001946"/>
    </source>
</evidence>
<dbReference type="InterPro" id="IPR041383">
    <property type="entry name" value="RuvC_III"/>
</dbReference>
<dbReference type="GO" id="GO:0004519">
    <property type="term" value="F:endonuclease activity"/>
    <property type="evidence" value="ECO:0007669"/>
    <property type="project" value="UniProtKB-KW"/>
</dbReference>
<keyword evidence="10" id="KW-0464">Manganese</keyword>
<keyword evidence="5 12" id="KW-0378">Hydrolase</keyword>
<organism evidence="14 15">
    <name type="scientific">Belliella alkalica</name>
    <dbReference type="NCBI Taxonomy" id="1730871"/>
    <lineage>
        <taxon>Bacteria</taxon>
        <taxon>Pseudomonadati</taxon>
        <taxon>Bacteroidota</taxon>
        <taxon>Cytophagia</taxon>
        <taxon>Cytophagales</taxon>
        <taxon>Cyclobacteriaceae</taxon>
        <taxon>Belliella</taxon>
    </lineage>
</organism>
<gene>
    <name evidence="12" type="primary">cas9</name>
    <name evidence="14" type="ORF">MM213_00630</name>
</gene>
<sequence length="1531" mass="179507">MKKILGLDLGTNSIGWALVEQDFEQKKGKILGMGSRIIPMSQDVLGEFEKGNSISQTAERTKLRGVRRLRERHLLRRERLLRVLNILNFLPIHFSKQIDFQEKLGKFIGESEPKLAYDDNKFIFKNSFEEMLSDFKSSQPEFVDDGKKIPYDWTIYYLRKKALSKKIEKEELAWLILNFNQKRGYYQLRGEDEEEKPNKLEEFYSLRVIEIKNDDSPNRKGETWYSLTLENGWVYRRSSKVPMDDWLDKSKDFIVTTDLDEDGNVKLDKEGNEKRSFRAPSEDDWGLRKKKTEKEIKDSEKTVGEFIYDNLLTNPKQKIKGDLIRTIERKFYKEEINVILRSQKRFHHELADTGILSDCIRELYRNNISQQNLLLNQDIIHLLVEDIIFYQRPLRSQKSSISNCPLEARVYKEDGLEKVIPLKVASKSHPLYQEFRLLQWINNLRIIRIKDEKYVTENFLGNLDQTEDLLNFLIIQKDIDCKRLMTFFLSKEGLKGKDLTKESSNYKWNYVYDVEKGESKVYPCNPTRYEILKRLEKVKNYNSEIFTDEFEESLWHIIYSVTDKIEFEKALKSFSKKNGLDVESFVENFKKTPPYKSDYGAYSLKAIKRLLPLMRFGSNWNSKNIEALTIERIEKILNGEFDLEIKDKIRELSKEFTSIEDFQGLPVWFVNYLVYGRHSEASEITKWNSSEELECFIKEFKQHSLRNPIVEQVIVETLRVVKDIWVKYGKGNMDFFDEIHIELGRDMKNPASERERLSKVISENENTNLRIKAFLAELLHDPDVYNVRPFSPMQQEILKIYEEGVLKSSIEIPDEILKISKTAQPSKADLQRYKLWLEQKYMSPYTGKVIPLNKLFTSAYEIEHVIPQSRFFDDSLSNKVICEAAVNKLKDKMMGFEFIKNFHGQRVTLGMGEEVEIFSENAFKSFVQENYSKNPAKKRKLLMDELPEKMVERQLNDTRYISKYITSILSNIVRSNQNDSGFNSKHIIPGNGKITNELKHDWGLNDIWNDLILPRFERMNQISASTAFTAWNKNHQKFLPTIPIEYARGFKKKRIDHRHHALDALVIACATIDHANYLNNEHALGKRYKGKDEKMKRRFDLKHKLCYKKTNSDSTENFEWVFHKPWESFTIETKEHLEKVVVSFKQNLRVINRTSNKYKSYFDEEGKLRKDKSGNPVKAHTKQVKGDAWAIRKPIHKDTVSGLIELRKVKTVALRLALDNHNAILNKKLKKKIIELKNLNYDNKLLFKFFKDREYQFEGKDVSKVDIYFFEKDLAASRVSLDTSFSEKKIQSITDTGIQTILLNHLNSYRGIKNDKGQIIDPETLAFTPEGIDEMNRNIQTLNGGKFHQPIYKVRTYETKGNKFQIGHKGNKKAKFVEAAKGTNLFFAIYVNEEGKRSYETIPFNIVMERLKQGQGPVPLLNEKGDKLFLHLSPNELVYVPELEEDVNTIDFNNLSKDQVDRIYKMVSCTGSECHFVRGDIASLIKNYDSKTKIGELGSLNKQELTIESYMRIKECCLKLSIDRIGNVYKF</sequence>
<evidence type="ECO:0000256" key="7">
    <source>
        <dbReference type="ARBA" id="ARBA00022884"/>
    </source>
</evidence>
<dbReference type="EC" id="3.1.-.-" evidence="12"/>
<evidence type="ECO:0000256" key="5">
    <source>
        <dbReference type="ARBA" id="ARBA00022801"/>
    </source>
</evidence>
<keyword evidence="9 12" id="KW-0238">DNA-binding</keyword>
<evidence type="ECO:0000256" key="2">
    <source>
        <dbReference type="ARBA" id="ARBA00022722"/>
    </source>
</evidence>
<dbReference type="NCBIfam" id="TIGR01865">
    <property type="entry name" value="cas_Csn1"/>
    <property type="match status" value="1"/>
</dbReference>
<evidence type="ECO:0000256" key="11">
    <source>
        <dbReference type="ARBA" id="ARBA00046380"/>
    </source>
</evidence>
<comment type="subunit">
    <text evidence="11 12">Monomer. Binds crRNA and tracrRNA.</text>
</comment>
<evidence type="ECO:0000259" key="13">
    <source>
        <dbReference type="PROSITE" id="PS51749"/>
    </source>
</evidence>
<name>A0ABS9V6D1_9BACT</name>
<evidence type="ECO:0000256" key="9">
    <source>
        <dbReference type="ARBA" id="ARBA00023125"/>
    </source>
</evidence>
<dbReference type="Gene3D" id="3.30.420.10">
    <property type="entry name" value="Ribonuclease H-like superfamily/Ribonuclease H"/>
    <property type="match status" value="2"/>
</dbReference>
<dbReference type="InterPro" id="IPR003615">
    <property type="entry name" value="HNH_nuc"/>
</dbReference>
<keyword evidence="4 12" id="KW-0255">Endonuclease</keyword>
<dbReference type="InterPro" id="IPR028629">
    <property type="entry name" value="Cas9"/>
</dbReference>
<comment type="caution">
    <text evidence="14">The sequence shown here is derived from an EMBL/GenBank/DDBJ whole genome shotgun (WGS) entry which is preliminary data.</text>
</comment>
<evidence type="ECO:0000256" key="12">
    <source>
        <dbReference type="HAMAP-Rule" id="MF_01480"/>
    </source>
</evidence>
<dbReference type="RefSeq" id="WP_241409352.1">
    <property type="nucleotide sequence ID" value="NZ_JAKZGO010000001.1"/>
</dbReference>
<keyword evidence="8 12" id="KW-0051">Antiviral defense</keyword>
<comment type="similarity">
    <text evidence="12">Belongs to the CRISPR-associated Cas9 family.</text>
</comment>
<protein>
    <recommendedName>
        <fullName evidence="12">CRISPR-associated endonuclease Cas9</fullName>
        <ecNumber evidence="12">3.1.-.-</ecNumber>
    </recommendedName>
</protein>
<dbReference type="EMBL" id="JAKZGO010000001">
    <property type="protein sequence ID" value="MCH7411971.1"/>
    <property type="molecule type" value="Genomic_DNA"/>
</dbReference>
<evidence type="ECO:0000256" key="8">
    <source>
        <dbReference type="ARBA" id="ARBA00023118"/>
    </source>
</evidence>
<feature type="active site" description="Proton acceptor for HNH nuclease domain" evidence="12">
    <location>
        <position position="864"/>
    </location>
</feature>
<feature type="domain" description="HNH Cas9-type" evidence="13">
    <location>
        <begin position="783"/>
        <end position="955"/>
    </location>
</feature>
<evidence type="ECO:0000256" key="6">
    <source>
        <dbReference type="ARBA" id="ARBA00022842"/>
    </source>
</evidence>
<evidence type="ECO:0000256" key="3">
    <source>
        <dbReference type="ARBA" id="ARBA00022723"/>
    </source>
</evidence>
<comment type="domain">
    <text evidence="12">Has 2 endonuclease domains. The discontinuous RuvC-like domain cleaves the target DNA noncomplementary to crRNA while the HNH nuclease domain cleaves the target DNA complementary to crRNA.</text>
</comment>
<comment type="function">
    <text evidence="12">CRISPR (clustered regularly interspaced short palindromic repeat) is an adaptive immune system that provides protection against mobile genetic elements (viruses, transposable elements and conjugative plasmids). CRISPR clusters contain spacers, sequences complementary to antecedent mobile elements, and target invading nucleic acids. CRISPR clusters are transcribed and processed into CRISPR RNA (crRNA). In type II CRISPR systems correct processing of pre-crRNA requires a trans-encoded small RNA (tracrRNA), endogenous ribonuclease 3 (rnc) and this protein. The tracrRNA serves as a guide for ribonuclease 3-aided processing of pre-crRNA. Subsequently Cas9/crRNA/tracrRNA endonucleolytically cleaves linear or circular dsDNA target complementary to the spacer; Cas9 is inactive in the absence of the 2 guide RNAs (gRNA). Cas9 recognizes the protospacer adjacent motif (PAM) in the CRISPR repeat sequences to help distinguish self versus nonself, as targets within the bacterial CRISPR locus do not have PAMs. PAM recognition is also required for catalytic activity.</text>
</comment>
<comment type="caution">
    <text evidence="12">Lacks conserved residue(s) required for the propagation of feature annotation.</text>
</comment>
<dbReference type="HAMAP" id="MF_01480">
    <property type="entry name" value="Cas9"/>
    <property type="match status" value="1"/>
</dbReference>
<keyword evidence="7 12" id="KW-0694">RNA-binding</keyword>
<proteinExistence type="inferred from homology"/>
<dbReference type="Pfam" id="PF13395">
    <property type="entry name" value="HNH_4"/>
    <property type="match status" value="1"/>
</dbReference>
<dbReference type="PROSITE" id="PS51749">
    <property type="entry name" value="HNH_CAS9"/>
    <property type="match status" value="1"/>
</dbReference>
<evidence type="ECO:0000256" key="4">
    <source>
        <dbReference type="ARBA" id="ARBA00022759"/>
    </source>
</evidence>